<dbReference type="PANTHER" id="PTHR33993">
    <property type="entry name" value="GLYOXALASE-RELATED"/>
    <property type="match status" value="1"/>
</dbReference>
<evidence type="ECO:0000259" key="1">
    <source>
        <dbReference type="PROSITE" id="PS51819"/>
    </source>
</evidence>
<dbReference type="Pfam" id="PF00903">
    <property type="entry name" value="Glyoxalase"/>
    <property type="match status" value="2"/>
</dbReference>
<dbReference type="PROSITE" id="PS51819">
    <property type="entry name" value="VOC"/>
    <property type="match status" value="2"/>
</dbReference>
<evidence type="ECO:0000313" key="2">
    <source>
        <dbReference type="EMBL" id="GAA4032422.1"/>
    </source>
</evidence>
<keyword evidence="3" id="KW-1185">Reference proteome</keyword>
<dbReference type="InterPro" id="IPR029068">
    <property type="entry name" value="Glyas_Bleomycin-R_OHBP_Dase"/>
</dbReference>
<feature type="domain" description="VOC" evidence="1">
    <location>
        <begin position="143"/>
        <end position="261"/>
    </location>
</feature>
<accession>A0ABP7TXB1</accession>
<name>A0ABP7TXB1_9SPHN</name>
<dbReference type="Proteomes" id="UP001424459">
    <property type="component" value="Unassembled WGS sequence"/>
</dbReference>
<proteinExistence type="predicted"/>
<sequence>MANPAGSFIWYELMSPDPEGSKAFYDAVVGWDIEPKPAGELDYRMIRRPDGGNAGGILRLDPAMAEHGARPMWIGYLAVDDVDASVEAAKADGATALMPPWSVPGVGRMAMIADPTGGIVYLMKPEPPAGQPDATSDVFSVDRPGHVRWNELTAADPARATDFYTRHFGWTQQGSMPMGPAGDYLFLQHGGVGIGAIMPFMHPQATPRWTYYLGVDDIDRAMAAVKAGGGQVLNGPHQIPGGEYSLTGIDPQGAAFGLVGPRRGDAA</sequence>
<dbReference type="InterPro" id="IPR037523">
    <property type="entry name" value="VOC_core"/>
</dbReference>
<evidence type="ECO:0000313" key="3">
    <source>
        <dbReference type="Proteomes" id="UP001424459"/>
    </source>
</evidence>
<dbReference type="InterPro" id="IPR052164">
    <property type="entry name" value="Anthracycline_SecMetBiosynth"/>
</dbReference>
<dbReference type="Gene3D" id="3.10.180.10">
    <property type="entry name" value="2,3-Dihydroxybiphenyl 1,2-Dioxygenase, domain 1"/>
    <property type="match status" value="2"/>
</dbReference>
<reference evidence="3" key="1">
    <citation type="journal article" date="2019" name="Int. J. Syst. Evol. Microbiol.">
        <title>The Global Catalogue of Microorganisms (GCM) 10K type strain sequencing project: providing services to taxonomists for standard genome sequencing and annotation.</title>
        <authorList>
            <consortium name="The Broad Institute Genomics Platform"/>
            <consortium name="The Broad Institute Genome Sequencing Center for Infectious Disease"/>
            <person name="Wu L."/>
            <person name="Ma J."/>
        </authorList>
    </citation>
    <scope>NUCLEOTIDE SEQUENCE [LARGE SCALE GENOMIC DNA]</scope>
    <source>
        <strain evidence="3">JCM 17564</strain>
    </source>
</reference>
<dbReference type="CDD" id="cd07247">
    <property type="entry name" value="SgaA_N_like"/>
    <property type="match status" value="2"/>
</dbReference>
<dbReference type="RefSeq" id="WP_344695939.1">
    <property type="nucleotide sequence ID" value="NZ_BAABBR010000001.1"/>
</dbReference>
<comment type="caution">
    <text evidence="2">The sequence shown here is derived from an EMBL/GenBank/DDBJ whole genome shotgun (WGS) entry which is preliminary data.</text>
</comment>
<dbReference type="SUPFAM" id="SSF54593">
    <property type="entry name" value="Glyoxalase/Bleomycin resistance protein/Dihydroxybiphenyl dioxygenase"/>
    <property type="match status" value="2"/>
</dbReference>
<dbReference type="EMBL" id="BAABBR010000001">
    <property type="protein sequence ID" value="GAA4032422.1"/>
    <property type="molecule type" value="Genomic_DNA"/>
</dbReference>
<organism evidence="2 3">
    <name type="scientific">Sphingomonas rosea</name>
    <dbReference type="NCBI Taxonomy" id="335605"/>
    <lineage>
        <taxon>Bacteria</taxon>
        <taxon>Pseudomonadati</taxon>
        <taxon>Pseudomonadota</taxon>
        <taxon>Alphaproteobacteria</taxon>
        <taxon>Sphingomonadales</taxon>
        <taxon>Sphingomonadaceae</taxon>
        <taxon>Sphingomonas</taxon>
    </lineage>
</organism>
<dbReference type="InterPro" id="IPR004360">
    <property type="entry name" value="Glyas_Fos-R_dOase_dom"/>
</dbReference>
<protein>
    <submittedName>
        <fullName evidence="2">VOC family protein</fullName>
    </submittedName>
</protein>
<feature type="domain" description="VOC" evidence="1">
    <location>
        <begin position="7"/>
        <end position="125"/>
    </location>
</feature>
<dbReference type="PANTHER" id="PTHR33993:SF14">
    <property type="entry name" value="GB|AAF24581.1"/>
    <property type="match status" value="1"/>
</dbReference>
<gene>
    <name evidence="2" type="ORF">GCM10022281_10100</name>
</gene>